<gene>
    <name evidence="3" type="ORF">DES53_10727</name>
</gene>
<feature type="region of interest" description="Disordered" evidence="1">
    <location>
        <begin position="53"/>
        <end position="77"/>
    </location>
</feature>
<keyword evidence="4" id="KW-1185">Reference proteome</keyword>
<evidence type="ECO:0000313" key="4">
    <source>
        <dbReference type="Proteomes" id="UP000253426"/>
    </source>
</evidence>
<dbReference type="OrthoDB" id="196704at2"/>
<dbReference type="EMBL" id="QNRR01000007">
    <property type="protein sequence ID" value="RBP41198.1"/>
    <property type="molecule type" value="Genomic_DNA"/>
</dbReference>
<dbReference type="Proteomes" id="UP000253426">
    <property type="component" value="Unassembled WGS sequence"/>
</dbReference>
<protein>
    <submittedName>
        <fullName evidence="3">Uncharacterized protein</fullName>
    </submittedName>
</protein>
<accession>A0A366HFB4</accession>
<keyword evidence="2" id="KW-0472">Membrane</keyword>
<evidence type="ECO:0000256" key="1">
    <source>
        <dbReference type="SAM" id="MobiDB-lite"/>
    </source>
</evidence>
<keyword evidence="2" id="KW-0812">Transmembrane</keyword>
<feature type="transmembrane region" description="Helical" evidence="2">
    <location>
        <begin position="311"/>
        <end position="330"/>
    </location>
</feature>
<comment type="caution">
    <text evidence="3">The sequence shown here is derived from an EMBL/GenBank/DDBJ whole genome shotgun (WGS) entry which is preliminary data.</text>
</comment>
<evidence type="ECO:0000313" key="3">
    <source>
        <dbReference type="EMBL" id="RBP41198.1"/>
    </source>
</evidence>
<name>A0A366HFB4_9BACT</name>
<keyword evidence="2" id="KW-1133">Transmembrane helix</keyword>
<dbReference type="RefSeq" id="WP_113959849.1">
    <property type="nucleotide sequence ID" value="NZ_QNRR01000007.1"/>
</dbReference>
<dbReference type="AlphaFoldDB" id="A0A366HFB4"/>
<sequence>MSLCLARGESMAVDDLLPLPVWNDEDAATLQMEPDILPLSGLLWPDNFDPDKILPPDPHLASTPGEGEPSLSPPPRNSRGLGDNFLLFIPKPPAPVVQRALPPDKPLTEVTREFMEQSELLEPDAFLLDPHMLLPEIQSEDLRRLLTFHVSQSQTSAYFLMLDTHEKLSPKVDLSRLAGGRLTKEHACLAAFPLGQPWRARLFVTREIATGVEPGYLPGILEACVQDAMRASDPMDQLQRFATQLSIRLIWMERAYPKLFTVEEAAPAEVVKKVVPESPTAFVLADVSQPLVPEDDLWTKWTLLTREHGRVMLLSFSGFLLLVAGLIRLIHWHKRRRGSTVWMLPEVESAPRFGGAHCGGGGAWIKYGA</sequence>
<evidence type="ECO:0000256" key="2">
    <source>
        <dbReference type="SAM" id="Phobius"/>
    </source>
</evidence>
<reference evidence="3 4" key="1">
    <citation type="submission" date="2018-06" db="EMBL/GenBank/DDBJ databases">
        <title>Genomic Encyclopedia of Type Strains, Phase IV (KMG-IV): sequencing the most valuable type-strain genomes for metagenomic binning, comparative biology and taxonomic classification.</title>
        <authorList>
            <person name="Goeker M."/>
        </authorList>
    </citation>
    <scope>NUCLEOTIDE SEQUENCE [LARGE SCALE GENOMIC DNA]</scope>
    <source>
        <strain evidence="3 4">DSM 25532</strain>
    </source>
</reference>
<proteinExistence type="predicted"/>
<organism evidence="3 4">
    <name type="scientific">Roseimicrobium gellanilyticum</name>
    <dbReference type="NCBI Taxonomy" id="748857"/>
    <lineage>
        <taxon>Bacteria</taxon>
        <taxon>Pseudomonadati</taxon>
        <taxon>Verrucomicrobiota</taxon>
        <taxon>Verrucomicrobiia</taxon>
        <taxon>Verrucomicrobiales</taxon>
        <taxon>Verrucomicrobiaceae</taxon>
        <taxon>Roseimicrobium</taxon>
    </lineage>
</organism>